<dbReference type="Proteomes" id="UP000501891">
    <property type="component" value="Chromosome"/>
</dbReference>
<gene>
    <name evidence="1" type="ORF">HHL28_01305</name>
</gene>
<sequence>MRYEWDPDKAVTNLAKHGVDFWDAIPALHDPNRIEKVDDRFDYGEDRVQVIGMSRSGILFVVTTPRGRPLGSVTRILSARKATRHEQDEYFLG</sequence>
<dbReference type="Gene3D" id="3.10.450.530">
    <property type="entry name" value="Ribonuclease toxin, BrnT, of type II toxin-antitoxin system"/>
    <property type="match status" value="1"/>
</dbReference>
<accession>A0A858R3E2</accession>
<evidence type="ECO:0000313" key="1">
    <source>
        <dbReference type="EMBL" id="QJE71929.1"/>
    </source>
</evidence>
<reference evidence="1" key="1">
    <citation type="submission" date="2020-04" db="EMBL/GenBank/DDBJ databases">
        <title>A desert anoxygenic phototrophic bacterium fixes CO2 using RubisCO under aerobic conditions.</title>
        <authorList>
            <person name="Tang K."/>
        </authorList>
    </citation>
    <scope>NUCLEOTIDE SEQUENCE [LARGE SCALE GENOMIC DNA]</scope>
    <source>
        <strain evidence="1">MIMtkB3</strain>
    </source>
</reference>
<dbReference type="KEGG" id="acru:HHL28_01305"/>
<dbReference type="InterPro" id="IPR007460">
    <property type="entry name" value="BrnT_toxin"/>
</dbReference>
<dbReference type="AlphaFoldDB" id="A0A858R3E2"/>
<evidence type="ECO:0000313" key="2">
    <source>
        <dbReference type="Proteomes" id="UP000501891"/>
    </source>
</evidence>
<proteinExistence type="predicted"/>
<organism evidence="1 2">
    <name type="scientific">Aerophototrophica crusticola</name>
    <dbReference type="NCBI Taxonomy" id="1709002"/>
    <lineage>
        <taxon>Bacteria</taxon>
        <taxon>Pseudomonadati</taxon>
        <taxon>Pseudomonadota</taxon>
        <taxon>Alphaproteobacteria</taxon>
        <taxon>Rhodospirillales</taxon>
        <taxon>Rhodospirillaceae</taxon>
        <taxon>Aerophototrophica</taxon>
    </lineage>
</organism>
<keyword evidence="2" id="KW-1185">Reference proteome</keyword>
<dbReference type="InterPro" id="IPR038573">
    <property type="entry name" value="BrnT_sf"/>
</dbReference>
<dbReference type="Pfam" id="PF04365">
    <property type="entry name" value="BrnT_toxin"/>
    <property type="match status" value="1"/>
</dbReference>
<protein>
    <submittedName>
        <fullName evidence="1">BrnT family toxin</fullName>
    </submittedName>
</protein>
<dbReference type="EMBL" id="CP051775">
    <property type="protein sequence ID" value="QJE71929.1"/>
    <property type="molecule type" value="Genomic_DNA"/>
</dbReference>
<name>A0A858R3E2_9PROT</name>